<feature type="domain" description="Glycosyltransferase 2-like" evidence="12">
    <location>
        <begin position="67"/>
        <end position="171"/>
    </location>
</feature>
<evidence type="ECO:0000256" key="1">
    <source>
        <dbReference type="ARBA" id="ARBA00004236"/>
    </source>
</evidence>
<dbReference type="Pfam" id="PF00535">
    <property type="entry name" value="Glycos_transf_2"/>
    <property type="match status" value="1"/>
</dbReference>
<dbReference type="Proteomes" id="UP000502248">
    <property type="component" value="Chromosome"/>
</dbReference>
<comment type="similarity">
    <text evidence="9">Belongs to the glycosyltransferase 2 family. CrtQ subfamily.</text>
</comment>
<dbReference type="PANTHER" id="PTHR43646">
    <property type="entry name" value="GLYCOSYLTRANSFERASE"/>
    <property type="match status" value="1"/>
</dbReference>
<keyword evidence="5" id="KW-0125">Carotenoid biosynthesis</keyword>
<keyword evidence="6" id="KW-0472">Membrane</keyword>
<dbReference type="GO" id="GO:0016117">
    <property type="term" value="P:carotenoid biosynthetic process"/>
    <property type="evidence" value="ECO:0007669"/>
    <property type="project" value="UniProtKB-KW"/>
</dbReference>
<dbReference type="GO" id="GO:0005886">
    <property type="term" value="C:plasma membrane"/>
    <property type="evidence" value="ECO:0007669"/>
    <property type="project" value="UniProtKB-SubCell"/>
</dbReference>
<dbReference type="KEGG" id="cheb:HH215_13380"/>
<dbReference type="PANTHER" id="PTHR43646:SF2">
    <property type="entry name" value="GLYCOSYLTRANSFERASE 2-LIKE DOMAIN-CONTAINING PROTEIN"/>
    <property type="match status" value="1"/>
</dbReference>
<evidence type="ECO:0000256" key="3">
    <source>
        <dbReference type="ARBA" id="ARBA00022676"/>
    </source>
</evidence>
<keyword evidence="2" id="KW-1003">Cell membrane</keyword>
<dbReference type="AlphaFoldDB" id="A0A7Z2ZMG4"/>
<dbReference type="InterPro" id="IPR001173">
    <property type="entry name" value="Glyco_trans_2-like"/>
</dbReference>
<dbReference type="GO" id="GO:0016757">
    <property type="term" value="F:glycosyltransferase activity"/>
    <property type="evidence" value="ECO:0007669"/>
    <property type="project" value="UniProtKB-KW"/>
</dbReference>
<evidence type="ECO:0000256" key="4">
    <source>
        <dbReference type="ARBA" id="ARBA00022679"/>
    </source>
</evidence>
<sequence>MSCIPLPEPEGVNGLANKIGKKGSRAPKIRNARNVRKRPVRGGRKTFGKEVENPRPPLDPWSAPYVSVIIPVMNERKTLRKVIQEAFRVHPHTEVIVVVNGSTDGSLEIARRSGAKVLVYDRPLGHDIGRSIGAREAIGNILLFIDADMVIPAGKLRAFVDAVAQGTDVALNDYSGPVNKPVVHGVVLAKHALNSLLGRSDLQGASMTAIPHAISRNALSVIGASSLSVPPLAHTVAIHEGLKVKRIIPVNVGMLNPIRAKRERTNSLEPLIVGDHLEAIQWWIRKSDSRGGYEDGARQRWMVR</sequence>
<dbReference type="InterPro" id="IPR029044">
    <property type="entry name" value="Nucleotide-diphossugar_trans"/>
</dbReference>
<name>A0A7Z2ZMG4_9BACL</name>
<feature type="compositionally biased region" description="Basic residues" evidence="11">
    <location>
        <begin position="35"/>
        <end position="46"/>
    </location>
</feature>
<feature type="region of interest" description="Disordered" evidence="11">
    <location>
        <begin position="35"/>
        <end position="54"/>
    </location>
</feature>
<accession>A0A7Z2ZMG4</accession>
<evidence type="ECO:0000256" key="7">
    <source>
        <dbReference type="ARBA" id="ARBA00037281"/>
    </source>
</evidence>
<comment type="function">
    <text evidence="7">Catalyzes the glycosylation of 4,4'-diaponeurosporenoate, i.e. the esterification of glucose at the C1'' position with the carboxyl group of 4,4'-diaponeurosporenic acid, to form glycosyl-4,4'-diaponeurosporenoate. This is a step in the biosynthesis of staphyloxanthin, an orange pigment present in most staphylococci strains.</text>
</comment>
<evidence type="ECO:0000256" key="8">
    <source>
        <dbReference type="ARBA" id="ARBA00037904"/>
    </source>
</evidence>
<evidence type="ECO:0000256" key="5">
    <source>
        <dbReference type="ARBA" id="ARBA00022746"/>
    </source>
</evidence>
<dbReference type="EMBL" id="CP051680">
    <property type="protein sequence ID" value="QJD84082.1"/>
    <property type="molecule type" value="Genomic_DNA"/>
</dbReference>
<protein>
    <recommendedName>
        <fullName evidence="10">4,4'-diaponeurosporenoate glycosyltransferase</fullName>
    </recommendedName>
</protein>
<comment type="subcellular location">
    <subcellularLocation>
        <location evidence="1">Cell membrane</location>
    </subcellularLocation>
</comment>
<evidence type="ECO:0000259" key="12">
    <source>
        <dbReference type="Pfam" id="PF00535"/>
    </source>
</evidence>
<evidence type="ECO:0000313" key="13">
    <source>
        <dbReference type="EMBL" id="QJD84082.1"/>
    </source>
</evidence>
<keyword evidence="4 13" id="KW-0808">Transferase</keyword>
<proteinExistence type="inferred from homology"/>
<evidence type="ECO:0000256" key="2">
    <source>
        <dbReference type="ARBA" id="ARBA00022475"/>
    </source>
</evidence>
<evidence type="ECO:0000256" key="10">
    <source>
        <dbReference type="ARBA" id="ARBA00040345"/>
    </source>
</evidence>
<dbReference type="Gene3D" id="3.90.550.10">
    <property type="entry name" value="Spore Coat Polysaccharide Biosynthesis Protein SpsA, Chain A"/>
    <property type="match status" value="1"/>
</dbReference>
<reference evidence="13 14" key="1">
    <citation type="submission" date="2020-04" db="EMBL/GenBank/DDBJ databases">
        <title>Genome sequencing of novel species.</title>
        <authorList>
            <person name="Heo J."/>
            <person name="Kim S.-J."/>
            <person name="Kim J.-S."/>
            <person name="Hong S.-B."/>
            <person name="Kwon S.-W."/>
        </authorList>
    </citation>
    <scope>NUCLEOTIDE SEQUENCE [LARGE SCALE GENOMIC DNA]</scope>
    <source>
        <strain evidence="13 14">MFER-1</strain>
    </source>
</reference>
<keyword evidence="3" id="KW-0328">Glycosyltransferase</keyword>
<organism evidence="13 14">
    <name type="scientific">Cohnella herbarum</name>
    <dbReference type="NCBI Taxonomy" id="2728023"/>
    <lineage>
        <taxon>Bacteria</taxon>
        <taxon>Bacillati</taxon>
        <taxon>Bacillota</taxon>
        <taxon>Bacilli</taxon>
        <taxon>Bacillales</taxon>
        <taxon>Paenibacillaceae</taxon>
        <taxon>Cohnella</taxon>
    </lineage>
</organism>
<dbReference type="SUPFAM" id="SSF53448">
    <property type="entry name" value="Nucleotide-diphospho-sugar transferases"/>
    <property type="match status" value="1"/>
</dbReference>
<gene>
    <name evidence="13" type="ORF">HH215_13380</name>
</gene>
<evidence type="ECO:0000313" key="14">
    <source>
        <dbReference type="Proteomes" id="UP000502248"/>
    </source>
</evidence>
<feature type="region of interest" description="Disordered" evidence="11">
    <location>
        <begin position="1"/>
        <end position="24"/>
    </location>
</feature>
<evidence type="ECO:0000256" key="9">
    <source>
        <dbReference type="ARBA" id="ARBA00038120"/>
    </source>
</evidence>
<evidence type="ECO:0000256" key="11">
    <source>
        <dbReference type="SAM" id="MobiDB-lite"/>
    </source>
</evidence>
<evidence type="ECO:0000256" key="6">
    <source>
        <dbReference type="ARBA" id="ARBA00023136"/>
    </source>
</evidence>
<keyword evidence="14" id="KW-1185">Reference proteome</keyword>
<comment type="pathway">
    <text evidence="8">Carotenoid biosynthesis; staphyloxanthin biosynthesis; staphyloxanthin from farnesyl diphosphate: step 4/5.</text>
</comment>